<organism evidence="1 2">
    <name type="scientific">Aspergillus terreus</name>
    <dbReference type="NCBI Taxonomy" id="33178"/>
    <lineage>
        <taxon>Eukaryota</taxon>
        <taxon>Fungi</taxon>
        <taxon>Dikarya</taxon>
        <taxon>Ascomycota</taxon>
        <taxon>Pezizomycotina</taxon>
        <taxon>Eurotiomycetes</taxon>
        <taxon>Eurotiomycetidae</taxon>
        <taxon>Eurotiales</taxon>
        <taxon>Aspergillaceae</taxon>
        <taxon>Aspergillus</taxon>
        <taxon>Aspergillus subgen. Circumdati</taxon>
    </lineage>
</organism>
<name>A0A5M3YUQ9_ASPTE</name>
<dbReference type="Proteomes" id="UP000452235">
    <property type="component" value="Unassembled WGS sequence"/>
</dbReference>
<evidence type="ECO:0000313" key="1">
    <source>
        <dbReference type="EMBL" id="GFF13431.1"/>
    </source>
</evidence>
<sequence>MDCLRQIVRLVKAPFRRNSHRVLEIGPPTNFRKEELPSFFADDDALTLHSHGSTSEKHVMVQAAEYQPSPADTLRAQVRRLSVKGIQPLADHE</sequence>
<dbReference type="OrthoDB" id="4154127at2759"/>
<protein>
    <submittedName>
        <fullName evidence="1">Uncharacterized protein</fullName>
    </submittedName>
</protein>
<dbReference type="EMBL" id="BLJY01000002">
    <property type="protein sequence ID" value="GFF13431.1"/>
    <property type="molecule type" value="Genomic_DNA"/>
</dbReference>
<evidence type="ECO:0000313" key="2">
    <source>
        <dbReference type="Proteomes" id="UP000452235"/>
    </source>
</evidence>
<gene>
    <name evidence="1" type="ORF">ATEIFO6365_0002054200</name>
</gene>
<dbReference type="AlphaFoldDB" id="A0A5M3YUQ9"/>
<proteinExistence type="predicted"/>
<accession>A0A5M3YUQ9</accession>
<keyword evidence="2" id="KW-1185">Reference proteome</keyword>
<comment type="caution">
    <text evidence="1">The sequence shown here is derived from an EMBL/GenBank/DDBJ whole genome shotgun (WGS) entry which is preliminary data.</text>
</comment>
<reference evidence="1 2" key="1">
    <citation type="submission" date="2020-01" db="EMBL/GenBank/DDBJ databases">
        <title>Aspergillus terreus IFO 6365 whole genome shotgun sequence.</title>
        <authorList>
            <person name="Kanamasa S."/>
            <person name="Takahashi H."/>
        </authorList>
    </citation>
    <scope>NUCLEOTIDE SEQUENCE [LARGE SCALE GENOMIC DNA]</scope>
    <source>
        <strain evidence="1 2">IFO 6365</strain>
    </source>
</reference>